<sequence>MDWEVKIVQSKKPMDINPLSHILADIILQNVRRELDAANASQEPDG</sequence>
<gene>
    <name evidence="1" type="ORF">HNQ61_001664</name>
</gene>
<evidence type="ECO:0000313" key="2">
    <source>
        <dbReference type="Proteomes" id="UP000582837"/>
    </source>
</evidence>
<dbReference type="AlphaFoldDB" id="A0A841GN36"/>
<evidence type="ECO:0000313" key="1">
    <source>
        <dbReference type="EMBL" id="MBB6070047.1"/>
    </source>
</evidence>
<protein>
    <submittedName>
        <fullName evidence="1">Uncharacterized protein</fullName>
    </submittedName>
</protein>
<dbReference type="Proteomes" id="UP000582837">
    <property type="component" value="Unassembled WGS sequence"/>
</dbReference>
<organism evidence="1 2">
    <name type="scientific">Longimicrobium terrae</name>
    <dbReference type="NCBI Taxonomy" id="1639882"/>
    <lineage>
        <taxon>Bacteria</taxon>
        <taxon>Pseudomonadati</taxon>
        <taxon>Gemmatimonadota</taxon>
        <taxon>Longimicrobiia</taxon>
        <taxon>Longimicrobiales</taxon>
        <taxon>Longimicrobiaceae</taxon>
        <taxon>Longimicrobium</taxon>
    </lineage>
</organism>
<accession>A0A841GN36</accession>
<dbReference type="RefSeq" id="WP_170039765.1">
    <property type="nucleotide sequence ID" value="NZ_JABDTL010000002.1"/>
</dbReference>
<dbReference type="EMBL" id="JACHIA010000003">
    <property type="protein sequence ID" value="MBB6070047.1"/>
    <property type="molecule type" value="Genomic_DNA"/>
</dbReference>
<keyword evidence="2" id="KW-1185">Reference proteome</keyword>
<comment type="caution">
    <text evidence="1">The sequence shown here is derived from an EMBL/GenBank/DDBJ whole genome shotgun (WGS) entry which is preliminary data.</text>
</comment>
<name>A0A841GN36_9BACT</name>
<proteinExistence type="predicted"/>
<reference evidence="1 2" key="1">
    <citation type="submission" date="2020-08" db="EMBL/GenBank/DDBJ databases">
        <title>Genomic Encyclopedia of Type Strains, Phase IV (KMG-IV): sequencing the most valuable type-strain genomes for metagenomic binning, comparative biology and taxonomic classification.</title>
        <authorList>
            <person name="Goeker M."/>
        </authorList>
    </citation>
    <scope>NUCLEOTIDE SEQUENCE [LARGE SCALE GENOMIC DNA]</scope>
    <source>
        <strain evidence="1 2">DSM 29007</strain>
    </source>
</reference>